<sequence length="91" mass="9889">MLVVGQRGECGGIGHIDHIDHPPTVLSGMARRGEKPKLPSYGGKSPPQRGIDLPPGLSEAGRHVNRDRFRDGASRRTSDYPARHRQSLSAL</sequence>
<gene>
    <name evidence="2" type="primary">cyp278A1</name>
    <name evidence="2" type="ORF">I551_4476</name>
</gene>
<dbReference type="EMBL" id="JAOL01000129">
    <property type="protein sequence ID" value="EUA89026.1"/>
    <property type="molecule type" value="Genomic_DNA"/>
</dbReference>
<name>A0ABN0QWC2_MYCUL</name>
<reference evidence="2 3" key="1">
    <citation type="submission" date="2014-01" db="EMBL/GenBank/DDBJ databases">
        <authorList>
            <person name="Dobos K."/>
            <person name="Lenaerts A."/>
            <person name="Ordway D."/>
            <person name="DeGroote M.A."/>
            <person name="Parker T."/>
            <person name="Sizemore C."/>
            <person name="Tallon L.J."/>
            <person name="Sadzewicz L.K."/>
            <person name="Sengamalay N."/>
            <person name="Fraser C.M."/>
            <person name="Hine E."/>
            <person name="Shefchek K.A."/>
            <person name="Das S.P."/>
            <person name="Tettelin H."/>
        </authorList>
    </citation>
    <scope>NUCLEOTIDE SEQUENCE [LARGE SCALE GENOMIC DNA]</scope>
    <source>
        <strain evidence="2 3">Harvey</strain>
    </source>
</reference>
<evidence type="ECO:0000256" key="1">
    <source>
        <dbReference type="SAM" id="MobiDB-lite"/>
    </source>
</evidence>
<feature type="compositionally biased region" description="Basic and acidic residues" evidence="1">
    <location>
        <begin position="60"/>
        <end position="82"/>
    </location>
</feature>
<feature type="region of interest" description="Disordered" evidence="1">
    <location>
        <begin position="1"/>
        <end position="91"/>
    </location>
</feature>
<evidence type="ECO:0000313" key="2">
    <source>
        <dbReference type="EMBL" id="EUA89026.1"/>
    </source>
</evidence>
<evidence type="ECO:0000313" key="3">
    <source>
        <dbReference type="Proteomes" id="UP000020681"/>
    </source>
</evidence>
<organism evidence="2 3">
    <name type="scientific">Mycobacterium ulcerans str. Harvey</name>
    <dbReference type="NCBI Taxonomy" id="1299332"/>
    <lineage>
        <taxon>Bacteria</taxon>
        <taxon>Bacillati</taxon>
        <taxon>Actinomycetota</taxon>
        <taxon>Actinomycetes</taxon>
        <taxon>Mycobacteriales</taxon>
        <taxon>Mycobacteriaceae</taxon>
        <taxon>Mycobacterium</taxon>
        <taxon>Mycobacterium ulcerans group</taxon>
    </lineage>
</organism>
<proteinExistence type="predicted"/>
<comment type="caution">
    <text evidence="2">The sequence shown here is derived from an EMBL/GenBank/DDBJ whole genome shotgun (WGS) entry which is preliminary data.</text>
</comment>
<keyword evidence="3" id="KW-1185">Reference proteome</keyword>
<protein>
    <submittedName>
        <fullName evidence="2">Cytochrome P450 domain protein</fullName>
    </submittedName>
</protein>
<accession>A0ABN0QWC2</accession>
<dbReference type="Proteomes" id="UP000020681">
    <property type="component" value="Unassembled WGS sequence"/>
</dbReference>